<evidence type="ECO:0000256" key="1">
    <source>
        <dbReference type="SAM" id="SignalP"/>
    </source>
</evidence>
<dbReference type="Proteomes" id="UP000077013">
    <property type="component" value="Unassembled WGS sequence"/>
</dbReference>
<dbReference type="Pfam" id="PF12969">
    <property type="entry name" value="DUF3857"/>
    <property type="match status" value="1"/>
</dbReference>
<dbReference type="Gene3D" id="2.60.40.3140">
    <property type="match status" value="1"/>
</dbReference>
<dbReference type="RefSeq" id="WP_068588189.1">
    <property type="nucleotide sequence ID" value="NZ_LRXL01000001.1"/>
</dbReference>
<dbReference type="OrthoDB" id="98874at2"/>
<dbReference type="STRING" id="1763537.ULVI_00365"/>
<dbReference type="EMBL" id="LRXL01000001">
    <property type="protein sequence ID" value="OAB81826.1"/>
    <property type="molecule type" value="Genomic_DNA"/>
</dbReference>
<evidence type="ECO:0000313" key="3">
    <source>
        <dbReference type="EMBL" id="OAB81826.1"/>
    </source>
</evidence>
<dbReference type="Gene3D" id="3.10.620.30">
    <property type="match status" value="1"/>
</dbReference>
<keyword evidence="4" id="KW-1185">Reference proteome</keyword>
<evidence type="ECO:0000313" key="4">
    <source>
        <dbReference type="Proteomes" id="UP000077013"/>
    </source>
</evidence>
<dbReference type="InterPro" id="IPR024618">
    <property type="entry name" value="DUF3857"/>
</dbReference>
<gene>
    <name evidence="3" type="ORF">ULVI_00365</name>
</gene>
<keyword evidence="1" id="KW-0732">Signal</keyword>
<name>A0A167KF62_9FLAO</name>
<proteinExistence type="predicted"/>
<organism evidence="3 4">
    <name type="scientific">Cochleicola gelatinilyticus</name>
    <dbReference type="NCBI Taxonomy" id="1763537"/>
    <lineage>
        <taxon>Bacteria</taxon>
        <taxon>Pseudomonadati</taxon>
        <taxon>Bacteroidota</taxon>
        <taxon>Flavobacteriia</taxon>
        <taxon>Flavobacteriales</taxon>
        <taxon>Flavobacteriaceae</taxon>
        <taxon>Cochleicola</taxon>
    </lineage>
</organism>
<feature type="domain" description="DUF3857" evidence="2">
    <location>
        <begin position="103"/>
        <end position="195"/>
    </location>
</feature>
<accession>A0A167KF62</accession>
<dbReference type="AlphaFoldDB" id="A0A167KF62"/>
<feature type="signal peptide" evidence="1">
    <location>
        <begin position="1"/>
        <end position="21"/>
    </location>
</feature>
<comment type="caution">
    <text evidence="3">The sequence shown here is derived from an EMBL/GenBank/DDBJ whole genome shotgun (WGS) entry which is preliminary data.</text>
</comment>
<dbReference type="Gene3D" id="2.60.120.1130">
    <property type="match status" value="1"/>
</dbReference>
<feature type="chain" id="PRO_5007889377" description="DUF3857 domain-containing protein" evidence="1">
    <location>
        <begin position="22"/>
        <end position="657"/>
    </location>
</feature>
<sequence>MYSYKFSFFLIFLSIHLNSFAQTPPPLSFGTTTPKQQIELAKIADRDAPAAIIYERGYNYYELMEDQNYIALRKEVHRKIVVLDAAKFNGSSIEILLYKADRAKETIESIEAVTHNQNIKNYVKASAIYTQNYNENFDLVRFAFPDVKDGSVIEYKYSIRSPFTRRFDNWKFQHELPTLYSEFTSKIPGNFEFRKILRANRPLDIHETKVEKKSFHIRGYTSASQGIETFAMKNVPAFKEEKYMLSKENYLMGIEFELKEMMGFDGVKSNYLRSWEDVDAEFKKERDSGKQLRKSGYFEKNIPTEILSIHDDLERAKAIYTFIQNTIKWNGEWHVFDDVRVKDAFKDKTGNNSEINLALINALNAANLDAKLVLIASRDYGIPTEDYPVLSDFNHSIAQVTIATKTYLLDAIDPLTPFGVLPFNDLNMRGRVMDFKKGSYWTPLTPHKKNVLYVNAKLKANNDGSFQGALNESYLGYLGTEKRREISNSSTTQNIKNIEMVNSNWELSEFNIDNVKQLDLPLKLDYSVTLETDIVGEKVYLSPYFFDLYIKENPFKLKERTYPVDLGYPIINTYLISLDLGTTYKLEKLPENKAIQLSDGAGVATVVYNQMGSVVNIRFNFKLKEYQFDPSDYESLKKLFQNVIDIQNKDIIVLKKV</sequence>
<evidence type="ECO:0000259" key="2">
    <source>
        <dbReference type="Pfam" id="PF12969"/>
    </source>
</evidence>
<protein>
    <recommendedName>
        <fullName evidence="2">DUF3857 domain-containing protein</fullName>
    </recommendedName>
</protein>
<reference evidence="3 4" key="1">
    <citation type="submission" date="2016-02" db="EMBL/GenBank/DDBJ databases">
        <title>Ulvibacter sp. LPB0005, isolated from Thais luteostoma.</title>
        <authorList>
            <person name="Shin S.-K."/>
            <person name="Yi H."/>
        </authorList>
    </citation>
    <scope>NUCLEOTIDE SEQUENCE [LARGE SCALE GENOMIC DNA]</scope>
    <source>
        <strain evidence="3 4">LPB0005</strain>
    </source>
</reference>